<feature type="domain" description="Knr4/Smi1-like" evidence="1">
    <location>
        <begin position="39"/>
        <end position="149"/>
    </location>
</feature>
<sequence>MLLKNTLNSLKRQLNKESQLAILCEDGTITQVKFEFNKPATEKELKKLPCDLPTEYKEFLLLHNGARLYVDLEERSSFELFSVDEILLHYSYDNDWPEGWLPIGAGFDESLVLAPSKDRRGYIFWMQTGVSFDEPEYIGNLKFDEWFNYFCVAQGAKFWEWDRGW</sequence>
<keyword evidence="3" id="KW-1185">Reference proteome</keyword>
<comment type="caution">
    <text evidence="2">The sequence shown here is derived from an EMBL/GenBank/DDBJ whole genome shotgun (WGS) entry which is preliminary data.</text>
</comment>
<gene>
    <name evidence="2" type="ORF">HXA33_02610</name>
</gene>
<name>A0A9Q4AZD0_SALAG</name>
<evidence type="ECO:0000259" key="1">
    <source>
        <dbReference type="SMART" id="SM00860"/>
    </source>
</evidence>
<dbReference type="SUPFAM" id="SSF160631">
    <property type="entry name" value="SMI1/KNR4-like"/>
    <property type="match status" value="1"/>
</dbReference>
<dbReference type="EMBL" id="JABXYM010000001">
    <property type="protein sequence ID" value="MCR6095423.1"/>
    <property type="molecule type" value="Genomic_DNA"/>
</dbReference>
<evidence type="ECO:0000313" key="2">
    <source>
        <dbReference type="EMBL" id="MCR6095423.1"/>
    </source>
</evidence>
<organism evidence="2 3">
    <name type="scientific">Salipaludibacillus agaradhaerens</name>
    <name type="common">Bacillus agaradhaerens</name>
    <dbReference type="NCBI Taxonomy" id="76935"/>
    <lineage>
        <taxon>Bacteria</taxon>
        <taxon>Bacillati</taxon>
        <taxon>Bacillota</taxon>
        <taxon>Bacilli</taxon>
        <taxon>Bacillales</taxon>
        <taxon>Bacillaceae</taxon>
    </lineage>
</organism>
<dbReference type="AlphaFoldDB" id="A0A9Q4AZD0"/>
<dbReference type="InterPro" id="IPR037883">
    <property type="entry name" value="Knr4/Smi1-like_sf"/>
</dbReference>
<protein>
    <submittedName>
        <fullName evidence="2">SMI1/KNR4 family protein</fullName>
    </submittedName>
</protein>
<evidence type="ECO:0000313" key="3">
    <source>
        <dbReference type="Proteomes" id="UP001057753"/>
    </source>
</evidence>
<dbReference type="Gene3D" id="3.40.1580.10">
    <property type="entry name" value="SMI1/KNR4-like"/>
    <property type="match status" value="1"/>
</dbReference>
<dbReference type="Pfam" id="PF09346">
    <property type="entry name" value="SMI1_KNR4"/>
    <property type="match status" value="1"/>
</dbReference>
<reference evidence="2" key="1">
    <citation type="submission" date="2020-06" db="EMBL/GenBank/DDBJ databases">
        <title>Insight into the genomes of haloalkaliphilic bacilli from Kenyan soda lakes.</title>
        <authorList>
            <person name="Mwirichia R."/>
            <person name="Villamizar G.C."/>
            <person name="Poehlein A."/>
            <person name="Mugweru J."/>
            <person name="Kipnyargis A."/>
            <person name="Kiplimo D."/>
            <person name="Orwa P."/>
            <person name="Daniel R."/>
        </authorList>
    </citation>
    <scope>NUCLEOTIDE SEQUENCE</scope>
    <source>
        <strain evidence="2">B1096_S55</strain>
    </source>
</reference>
<dbReference type="InterPro" id="IPR018958">
    <property type="entry name" value="Knr4/Smi1-like_dom"/>
</dbReference>
<accession>A0A9Q4AZD0</accession>
<proteinExistence type="predicted"/>
<dbReference type="Proteomes" id="UP001057753">
    <property type="component" value="Unassembled WGS sequence"/>
</dbReference>
<dbReference type="SMART" id="SM00860">
    <property type="entry name" value="SMI1_KNR4"/>
    <property type="match status" value="1"/>
</dbReference>